<accession>Q5WVB7</accession>
<protein>
    <submittedName>
        <fullName evidence="1">Uncharacterized protein</fullName>
    </submittedName>
</protein>
<dbReference type="HOGENOM" id="CLU_364783_0_0_6"/>
<evidence type="ECO:0000313" key="1">
    <source>
        <dbReference type="EMBL" id="CAH16138.1"/>
    </source>
</evidence>
<name>Q5WVB7_LEGPL</name>
<reference evidence="1 2" key="1">
    <citation type="journal article" date="2004" name="Nat. Genet.">
        <title>Evidence in the Legionella pneumophila genome for exploitation of host cell functions and high genome plasticity.</title>
        <authorList>
            <person name="Cazalet C."/>
            <person name="Rusniok C."/>
            <person name="Bruggemann H."/>
            <person name="Zidane N."/>
            <person name="Magnier A."/>
            <person name="Ma L."/>
            <person name="Tichit M."/>
            <person name="Jarraud S."/>
            <person name="Bouchier C."/>
            <person name="Vandenesch F."/>
            <person name="Kunst F."/>
            <person name="Etienne J."/>
            <person name="Glaser P."/>
            <person name="Buchrieser C."/>
        </authorList>
    </citation>
    <scope>NUCLEOTIDE SEQUENCE [LARGE SCALE GENOMIC DNA]</scope>
    <source>
        <strain evidence="1 2">Lens</strain>
    </source>
</reference>
<organism evidence="1 2">
    <name type="scientific">Legionella pneumophila (strain Lens)</name>
    <dbReference type="NCBI Taxonomy" id="297245"/>
    <lineage>
        <taxon>Bacteria</taxon>
        <taxon>Pseudomonadati</taxon>
        <taxon>Pseudomonadota</taxon>
        <taxon>Gammaproteobacteria</taxon>
        <taxon>Legionellales</taxon>
        <taxon>Legionellaceae</taxon>
        <taxon>Legionella</taxon>
    </lineage>
</organism>
<evidence type="ECO:0000313" key="2">
    <source>
        <dbReference type="Proteomes" id="UP000002517"/>
    </source>
</evidence>
<dbReference type="AlphaFoldDB" id="Q5WVB7"/>
<dbReference type="KEGG" id="lpf:lpl1899"/>
<dbReference type="EMBL" id="CR628337">
    <property type="protein sequence ID" value="CAH16138.1"/>
    <property type="molecule type" value="Genomic_DNA"/>
</dbReference>
<proteinExistence type="predicted"/>
<dbReference type="LegioList" id="lpl1899"/>
<sequence length="765" mass="88615">MQSHKAIRKLHRIDTLKRLRWLINNAYQEAIEFTPTNLYERVQINDAIKQLPVLSACLNSKTKLKHFLAVRWQQIKETYLGYTSTPNSFMTKICCEVASYLAEQSKLNVPDHPVPALMYLMPGMNCFSEGKYNYVDINSYDNVSRLALIDVVKFYITITNENDEDWLVPISLLKHINLATSEEVIEKILINPFTGQCLSEKDTERLTRHSVITEMLMKSYYRFHSLSRKSSSLYSAVEVLIAGLQGGGEHAFFHGGTRGFAGVKAYIALEEFRNYWKKLSSEQQAKAKENRELDMVLNTAILNPNWKDSCVETLAESLARALANDKGELTTICLEKSQIDSLLVVYRENFTLYKKSLEDALEKTIEYDGKEILPLGSSQVMDLDEHAIQNPHDVLILLKDLNPQDLALFCSRFKNRIATSIGNLNGLIEVFLGLNEQQIITLTRIIARRFKNLVNRNEFITLLDFLNEERMNAFLQGLGKRIWNFINPTEMPIDISENKKILLWRNIQRELLPISTDLSIIKEIVSALPEQQGLTYLNNIGNKLIEFSTDIYHCIEILGFLPEDCQMIYLSSVWDILIKFTNNIYYFMILLCAMQGKNKEDYLNKIESKLIDITINHEELEKIFWVLSKDKKERYLNHMKENKEYVFNEYMRSTCCNFLGKIKSPRVSQSGLLQEIESAPSFDIELFKEKISHLLSKQGNSHFDWLKEKANHLFSKSTGLTFFHNKPDRLDECFYQVLDDNPDEFLAIRMFVFNIELTNSHVDSL</sequence>
<dbReference type="RefSeq" id="WP_011215894.1">
    <property type="nucleotide sequence ID" value="NC_006369.1"/>
</dbReference>
<gene>
    <name evidence="1" type="ordered locus">lpl1899</name>
</gene>
<dbReference type="Proteomes" id="UP000002517">
    <property type="component" value="Chromosome"/>
</dbReference>